<proteinExistence type="predicted"/>
<name>A0ABP8J8S8_9MICO</name>
<evidence type="ECO:0000259" key="2">
    <source>
        <dbReference type="Pfam" id="PF02517"/>
    </source>
</evidence>
<feature type="transmembrane region" description="Helical" evidence="1">
    <location>
        <begin position="17"/>
        <end position="40"/>
    </location>
</feature>
<protein>
    <recommendedName>
        <fullName evidence="2">CAAX prenyl protease 2/Lysostaphin resistance protein A-like domain-containing protein</fullName>
    </recommendedName>
</protein>
<sequence length="220" mass="23273">MAHAQHPEAPVDRRPPWAAVAVIALCLLIGAGFLYGTFVVGYDTALFFQFSFVLAACWVAVYIAGLAVRDGRTSAERASLGRAIGLGALGGFAVGIVSIIGAWVLSLLPWTADLIVGVLGPIRAENFTPVFITALLVGATEELAFRGGVFALFRRRPVLWSTVIYAIITCATINPALVVATVVLGVPFAWLRAWTGRVVAAVTAHVVWTTVTLTVLSVLV</sequence>
<dbReference type="RefSeq" id="WP_295690248.1">
    <property type="nucleotide sequence ID" value="NZ_BAABGL010000004.1"/>
</dbReference>
<keyword evidence="1" id="KW-0472">Membrane</keyword>
<feature type="transmembrane region" description="Helical" evidence="1">
    <location>
        <begin position="46"/>
        <end position="68"/>
    </location>
</feature>
<dbReference type="Proteomes" id="UP001500642">
    <property type="component" value="Unassembled WGS sequence"/>
</dbReference>
<feature type="domain" description="CAAX prenyl protease 2/Lysostaphin resistance protein A-like" evidence="2">
    <location>
        <begin position="128"/>
        <end position="210"/>
    </location>
</feature>
<gene>
    <name evidence="3" type="ORF">GCM10023167_10460</name>
</gene>
<dbReference type="Pfam" id="PF02517">
    <property type="entry name" value="Rce1-like"/>
    <property type="match status" value="1"/>
</dbReference>
<feature type="transmembrane region" description="Helical" evidence="1">
    <location>
        <begin position="198"/>
        <end position="219"/>
    </location>
</feature>
<dbReference type="EMBL" id="BAABGL010000004">
    <property type="protein sequence ID" value="GAA4386981.1"/>
    <property type="molecule type" value="Genomic_DNA"/>
</dbReference>
<feature type="transmembrane region" description="Helical" evidence="1">
    <location>
        <begin position="157"/>
        <end position="186"/>
    </location>
</feature>
<organism evidence="3 4">
    <name type="scientific">Brevibacterium pityocampae</name>
    <dbReference type="NCBI Taxonomy" id="506594"/>
    <lineage>
        <taxon>Bacteria</taxon>
        <taxon>Bacillati</taxon>
        <taxon>Actinomycetota</taxon>
        <taxon>Actinomycetes</taxon>
        <taxon>Micrococcales</taxon>
        <taxon>Brevibacteriaceae</taxon>
        <taxon>Brevibacterium</taxon>
    </lineage>
</organism>
<evidence type="ECO:0000313" key="3">
    <source>
        <dbReference type="EMBL" id="GAA4386981.1"/>
    </source>
</evidence>
<dbReference type="InterPro" id="IPR003675">
    <property type="entry name" value="Rce1/LyrA-like_dom"/>
</dbReference>
<evidence type="ECO:0000256" key="1">
    <source>
        <dbReference type="SAM" id="Phobius"/>
    </source>
</evidence>
<reference evidence="4" key="1">
    <citation type="journal article" date="2019" name="Int. J. Syst. Evol. Microbiol.">
        <title>The Global Catalogue of Microorganisms (GCM) 10K type strain sequencing project: providing services to taxonomists for standard genome sequencing and annotation.</title>
        <authorList>
            <consortium name="The Broad Institute Genomics Platform"/>
            <consortium name="The Broad Institute Genome Sequencing Center for Infectious Disease"/>
            <person name="Wu L."/>
            <person name="Ma J."/>
        </authorList>
    </citation>
    <scope>NUCLEOTIDE SEQUENCE [LARGE SCALE GENOMIC DNA]</scope>
    <source>
        <strain evidence="4">JCM 17808</strain>
    </source>
</reference>
<comment type="caution">
    <text evidence="3">The sequence shown here is derived from an EMBL/GenBank/DDBJ whole genome shotgun (WGS) entry which is preliminary data.</text>
</comment>
<evidence type="ECO:0000313" key="4">
    <source>
        <dbReference type="Proteomes" id="UP001500642"/>
    </source>
</evidence>
<keyword evidence="4" id="KW-1185">Reference proteome</keyword>
<accession>A0ABP8J8S8</accession>
<feature type="transmembrane region" description="Helical" evidence="1">
    <location>
        <begin position="80"/>
        <end position="106"/>
    </location>
</feature>
<feature type="transmembrane region" description="Helical" evidence="1">
    <location>
        <begin position="126"/>
        <end position="145"/>
    </location>
</feature>
<keyword evidence="1" id="KW-1133">Transmembrane helix</keyword>
<keyword evidence="1" id="KW-0812">Transmembrane</keyword>